<feature type="transmembrane region" description="Helical" evidence="1">
    <location>
        <begin position="103"/>
        <end position="126"/>
    </location>
</feature>
<sequence>MVVQFETNQRSNYRLRTQNTDLVAQPRLKEFRRSCCRRSGAVLQFDSLMNNRTFMAPARVLQCILPDVLNNEYVLYAIAHSSNEDIFEFHGCQAIISLGWSQAWFGATVDSCSSILLAILFAVITVHLQIGRAESAGTFEFFLLAVSAVLVTLNLVKELQLMQGMFLLGKLRQYWFTVGNYLDWCRLCLSYAVLGMLAFDWAIPSTDMSILLAITVLFRWGDVLTTFRGYQWVGEKVLPIERALLSSRTFAAIVWVACCAFTNSYVALGLSSGGSERLFHSFFVIYRLGFLSDLEHRVWNTPEEIEDPKKDLAAALGIITSLCMTVVMMNIFIGVLSESYSQAYRNRHLSFQRERSRIAFAHSVRKRAYDAWRLTCCCRKEKAETNSKYLWYSVKQSQAAIATQHHKPKQRVPSGGRRMSSILKTLLRKEGPSPVSMSEDSSPVKPSRSCLNRNYYEGASQNLKMLSTCLAWCRRRPIMVMASRGRRFSAEPSRTRVLRVLTRQRGM</sequence>
<feature type="transmembrane region" description="Helical" evidence="1">
    <location>
        <begin position="314"/>
        <end position="337"/>
    </location>
</feature>
<gene>
    <name evidence="2" type="ORF">CCMP2556_LOCUS29184</name>
</gene>
<keyword evidence="3" id="KW-1185">Reference proteome</keyword>
<feature type="transmembrane region" description="Helical" evidence="1">
    <location>
        <begin position="210"/>
        <end position="230"/>
    </location>
</feature>
<feature type="transmembrane region" description="Helical" evidence="1">
    <location>
        <begin position="250"/>
        <end position="270"/>
    </location>
</feature>
<accession>A0ABP0NA35</accession>
<organism evidence="2 3">
    <name type="scientific">Durusdinium trenchii</name>
    <dbReference type="NCBI Taxonomy" id="1381693"/>
    <lineage>
        <taxon>Eukaryota</taxon>
        <taxon>Sar</taxon>
        <taxon>Alveolata</taxon>
        <taxon>Dinophyceae</taxon>
        <taxon>Suessiales</taxon>
        <taxon>Symbiodiniaceae</taxon>
        <taxon>Durusdinium</taxon>
    </lineage>
</organism>
<reference evidence="2 3" key="1">
    <citation type="submission" date="2024-02" db="EMBL/GenBank/DDBJ databases">
        <authorList>
            <person name="Chen Y."/>
            <person name="Shah S."/>
            <person name="Dougan E. K."/>
            <person name="Thang M."/>
            <person name="Chan C."/>
        </authorList>
    </citation>
    <scope>NUCLEOTIDE SEQUENCE [LARGE SCALE GENOMIC DNA]</scope>
</reference>
<protein>
    <recommendedName>
        <fullName evidence="4">Ion transport domain-containing protein</fullName>
    </recommendedName>
</protein>
<evidence type="ECO:0008006" key="4">
    <source>
        <dbReference type="Google" id="ProtNLM"/>
    </source>
</evidence>
<keyword evidence="1" id="KW-0812">Transmembrane</keyword>
<dbReference type="EMBL" id="CAXAMN010021404">
    <property type="protein sequence ID" value="CAK9059244.1"/>
    <property type="molecule type" value="Genomic_DNA"/>
</dbReference>
<feature type="transmembrane region" description="Helical" evidence="1">
    <location>
        <begin position="181"/>
        <end position="203"/>
    </location>
</feature>
<name>A0ABP0NA35_9DINO</name>
<evidence type="ECO:0000313" key="2">
    <source>
        <dbReference type="EMBL" id="CAK9059244.1"/>
    </source>
</evidence>
<keyword evidence="1" id="KW-0472">Membrane</keyword>
<evidence type="ECO:0000256" key="1">
    <source>
        <dbReference type="SAM" id="Phobius"/>
    </source>
</evidence>
<evidence type="ECO:0000313" key="3">
    <source>
        <dbReference type="Proteomes" id="UP001642484"/>
    </source>
</evidence>
<comment type="caution">
    <text evidence="2">The sequence shown here is derived from an EMBL/GenBank/DDBJ whole genome shotgun (WGS) entry which is preliminary data.</text>
</comment>
<proteinExistence type="predicted"/>
<keyword evidence="1" id="KW-1133">Transmembrane helix</keyword>
<dbReference type="Proteomes" id="UP001642484">
    <property type="component" value="Unassembled WGS sequence"/>
</dbReference>
<feature type="transmembrane region" description="Helical" evidence="1">
    <location>
        <begin position="138"/>
        <end position="156"/>
    </location>
</feature>